<dbReference type="RefSeq" id="WP_160202179.1">
    <property type="nucleotide sequence ID" value="NZ_QXWK01000016.1"/>
</dbReference>
<dbReference type="NCBIfam" id="NF038196">
    <property type="entry name" value="ferrodoxin_EFR1"/>
    <property type="match status" value="1"/>
</dbReference>
<dbReference type="PROSITE" id="PS51379">
    <property type="entry name" value="4FE4S_FER_2"/>
    <property type="match status" value="1"/>
</dbReference>
<dbReference type="Pfam" id="PF12724">
    <property type="entry name" value="Flavodoxin_5"/>
    <property type="match status" value="1"/>
</dbReference>
<dbReference type="SUPFAM" id="SSF54862">
    <property type="entry name" value="4Fe-4S ferredoxins"/>
    <property type="match status" value="1"/>
</dbReference>
<dbReference type="InterPro" id="IPR026816">
    <property type="entry name" value="Flavodoxin_dom"/>
</dbReference>
<sequence length="248" mass="27560">MIIYFTGTGNSRHLAQQLAKILDDDCISAVSYIKENKVGDFHSEKAYIFVCPVYAWQMPHIFEEFLNKSTFSGSTDCYFVMNCGDEIGNAEKGVKAFCARKGFQYRGVIGIKMPENYIAIFSAPDKESEERIIAAADEKVTCAAETICAGEAFPPCKITTIDKLKSGIVNKTFYKMVISDKKFHATERCTGCGNCTKSCMLNNISIKAGKPLWGGHCTHCMACICGCSEEAIEYGKHTEGLRRYFLKD</sequence>
<organism evidence="2 3">
    <name type="scientific">Anaerotruncus colihominis</name>
    <dbReference type="NCBI Taxonomy" id="169435"/>
    <lineage>
        <taxon>Bacteria</taxon>
        <taxon>Bacillati</taxon>
        <taxon>Bacillota</taxon>
        <taxon>Clostridia</taxon>
        <taxon>Eubacteriales</taxon>
        <taxon>Oscillospiraceae</taxon>
        <taxon>Anaerotruncus</taxon>
    </lineage>
</organism>
<dbReference type="Gene3D" id="3.40.50.360">
    <property type="match status" value="1"/>
</dbReference>
<dbReference type="InterPro" id="IPR047964">
    <property type="entry name" value="EFR1-like"/>
</dbReference>
<dbReference type="InterPro" id="IPR029039">
    <property type="entry name" value="Flavoprotein-like_sf"/>
</dbReference>
<evidence type="ECO:0000313" key="3">
    <source>
        <dbReference type="Proteomes" id="UP000446866"/>
    </source>
</evidence>
<evidence type="ECO:0000313" key="2">
    <source>
        <dbReference type="EMBL" id="NBH61899.1"/>
    </source>
</evidence>
<feature type="domain" description="4Fe-4S ferredoxin-type" evidence="1">
    <location>
        <begin position="180"/>
        <end position="209"/>
    </location>
</feature>
<gene>
    <name evidence="2" type="ORF">D0435_09570</name>
</gene>
<keyword evidence="3" id="KW-1185">Reference proteome</keyword>
<reference evidence="2 3" key="1">
    <citation type="submission" date="2018-08" db="EMBL/GenBank/DDBJ databases">
        <title>Murine metabolic-syndrome-specific gut microbial biobank.</title>
        <authorList>
            <person name="Liu C."/>
        </authorList>
    </citation>
    <scope>NUCLEOTIDE SEQUENCE [LARGE SCALE GENOMIC DNA]</scope>
    <source>
        <strain evidence="2 3">28</strain>
    </source>
</reference>
<evidence type="ECO:0000259" key="1">
    <source>
        <dbReference type="PROSITE" id="PS51379"/>
    </source>
</evidence>
<name>A0A845QJ37_9FIRM</name>
<protein>
    <submittedName>
        <fullName evidence="2">Flavodoxin</fullName>
    </submittedName>
</protein>
<comment type="caution">
    <text evidence="2">The sequence shown here is derived from an EMBL/GenBank/DDBJ whole genome shotgun (WGS) entry which is preliminary data.</text>
</comment>
<dbReference type="EMBL" id="QXWK01000016">
    <property type="protein sequence ID" value="NBH61899.1"/>
    <property type="molecule type" value="Genomic_DNA"/>
</dbReference>
<dbReference type="InterPro" id="IPR017896">
    <property type="entry name" value="4Fe4S_Fe-S-bd"/>
</dbReference>
<dbReference type="SUPFAM" id="SSF52218">
    <property type="entry name" value="Flavoproteins"/>
    <property type="match status" value="1"/>
</dbReference>
<dbReference type="Proteomes" id="UP000446866">
    <property type="component" value="Unassembled WGS sequence"/>
</dbReference>
<dbReference type="Gene3D" id="3.30.70.20">
    <property type="match status" value="1"/>
</dbReference>
<proteinExistence type="predicted"/>
<dbReference type="AlphaFoldDB" id="A0A845QJ37"/>
<accession>A0A845QJ37</accession>